<evidence type="ECO:0000256" key="3">
    <source>
        <dbReference type="ARBA" id="ARBA00022737"/>
    </source>
</evidence>
<feature type="compositionally biased region" description="Basic and acidic residues" evidence="8">
    <location>
        <begin position="1169"/>
        <end position="1180"/>
    </location>
</feature>
<dbReference type="STRING" id="564608.C1MKH0"/>
<keyword evidence="5" id="KW-0804">Transcription</keyword>
<dbReference type="InterPro" id="IPR039774">
    <property type="entry name" value="Sin3-like"/>
</dbReference>
<dbReference type="GO" id="GO:0000785">
    <property type="term" value="C:chromatin"/>
    <property type="evidence" value="ECO:0007669"/>
    <property type="project" value="TreeGrafter"/>
</dbReference>
<dbReference type="GeneID" id="9681697"/>
<dbReference type="Gene3D" id="1.20.1160.11">
    <property type="entry name" value="Paired amphipathic helix"/>
    <property type="match status" value="3"/>
</dbReference>
<dbReference type="FunFam" id="1.20.1160.11:FF:000001">
    <property type="entry name" value="Paired amphipathic helix protein Sin3"/>
    <property type="match status" value="1"/>
</dbReference>
<dbReference type="SUPFAM" id="SSF47762">
    <property type="entry name" value="PAH2 domain"/>
    <property type="match status" value="3"/>
</dbReference>
<dbReference type="RefSeq" id="XP_003055996.1">
    <property type="nucleotide sequence ID" value="XM_003055950.1"/>
</dbReference>
<dbReference type="InterPro" id="IPR031693">
    <property type="entry name" value="Sin3_C"/>
</dbReference>
<keyword evidence="6 7" id="KW-0539">Nucleus</keyword>
<dbReference type="PANTHER" id="PTHR12346">
    <property type="entry name" value="SIN3B-RELATED"/>
    <property type="match status" value="1"/>
</dbReference>
<evidence type="ECO:0000313" key="11">
    <source>
        <dbReference type="Proteomes" id="UP000001876"/>
    </source>
</evidence>
<keyword evidence="3" id="KW-0677">Repeat</keyword>
<dbReference type="EMBL" id="GG663736">
    <property type="protein sequence ID" value="EEH59372.1"/>
    <property type="molecule type" value="Genomic_DNA"/>
</dbReference>
<evidence type="ECO:0000259" key="9">
    <source>
        <dbReference type="SMART" id="SM00761"/>
    </source>
</evidence>
<comment type="subcellular location">
    <subcellularLocation>
        <location evidence="1 7">Nucleus</location>
    </subcellularLocation>
</comment>
<dbReference type="GO" id="GO:0000118">
    <property type="term" value="C:histone deacetylase complex"/>
    <property type="evidence" value="ECO:0007669"/>
    <property type="project" value="TreeGrafter"/>
</dbReference>
<evidence type="ECO:0000256" key="5">
    <source>
        <dbReference type="ARBA" id="ARBA00023163"/>
    </source>
</evidence>
<proteinExistence type="predicted"/>
<protein>
    <recommendedName>
        <fullName evidence="9">Histone deacetylase interacting domain-containing protein</fullName>
    </recommendedName>
</protein>
<dbReference type="OMA" id="GLCRDAH"/>
<evidence type="ECO:0000256" key="8">
    <source>
        <dbReference type="SAM" id="MobiDB-lite"/>
    </source>
</evidence>
<dbReference type="OrthoDB" id="10265969at2759"/>
<evidence type="ECO:0000256" key="2">
    <source>
        <dbReference type="ARBA" id="ARBA00022491"/>
    </source>
</evidence>
<dbReference type="InterPro" id="IPR036600">
    <property type="entry name" value="PAH_sf"/>
</dbReference>
<gene>
    <name evidence="10" type="ORF">MICPUCDRAFT_70276</name>
</gene>
<evidence type="ECO:0000256" key="7">
    <source>
        <dbReference type="PROSITE-ProRule" id="PRU00810"/>
    </source>
</evidence>
<feature type="region of interest" description="Disordered" evidence="8">
    <location>
        <begin position="216"/>
        <end position="240"/>
    </location>
</feature>
<dbReference type="FunFam" id="1.20.1160.11:FF:000002">
    <property type="entry name" value="Paired amphipathic helix protein SIN3"/>
    <property type="match status" value="1"/>
</dbReference>
<sequence length="1209" mass="137752">MKRSAASAVAQKASADDALRKQDALTYLRELKERLKDRKDTYDEFLEIMKEFKSQRIDTEGVIKRVKTIFKGHRDLILGFNQFLPKVREIYCPENSIYAFSEGHEIRIEDVEREEREEVERVKAETNGTQSARPQVEFVHAISYVNKIKTRFANDERVYKAFLEILNMYRKNLKSISQVYDEVAALFKSHTDLLEEFTYFLPDVDNPAARKKTGLTKGFRGKGGQQGTLKKKVKGEQNENSFDAPFGSGIDRYNTAASLAKELAFFEKVKTRLRSRESYGELIKCLNIFNSEVISKMELEALVWDILGSYPDLHSGFNDFLTRCESTDFDLSESVRGKDGKLGNSKDTQKISAREKFLLRPISELDLSACERCGPSYRLLPKNFPKASASARSPLCQEHLNDNWVSVTSGSEDYSFKAMRKNQYEEALFRCEDDRFELDMVLETTEVTVDALQAIFEKINRMTAEEASHYRIPEGFLTPIHLRTIERVYGIGTDHGQDIRRMILDYPVVTIPMVLSRLKQKDLEWRKVKEEVTPIWVDVYEKNYNKSLDHRSFYFKQTDKKALSVKGMTNEIKEVSDKRKNSDDHGNIRELRGHALSPDLTFHYADRKVHDDIYAVLKFSTNEMMSTEHADRIMKMWRDFIEPFFGINRVDGEYFDDSAEQASIFVSKFNGEDVECSEENDQAEEENPENVTNHTGLNEILSNFPDVDADVKPGDPQFVVFAKEAEFQILSDDRTGERDLSDRTLSKDMPVAQDISEAGDGFEMSNDGEERIYAACKPLACSAQVTSAESVGSDTYVDSFAKLSDRLFYGHDGYYMLFRLHQHLYDRLSTARASAVSMSTHFGQKVGPEEERAAKEREIHDDFLRLLFKLLNGTADASNFEDDCRTLLGANSYVLFTLDKLVYKIVKQVQNLFTDEMASKLLDLSEYESARSTPFIEAIYHANASVLLLDEACFRIGSSKDGEVLTIKLMEFGLEKAEVPAGTMEAHFHEYLEDFLQTIVVAGEDRTEQPDIFLARSKVAAGHDLDGHTSHGPAKERPYRVSVFNSLECKIACNNSKVSYVLDTEDIFHRKRLDRVGKFICTKVKHATLAKSELSRRKFRMWLARKESLLPRAKSALGTTNLDVSDRVLDCSKRTPTERAVQATTAGAAADLKEAETVSAFETIQEEILGDREGGEDKLPRGVQHANETNYDESPKDAFIDSKDSLAKM</sequence>
<keyword evidence="2" id="KW-0678">Repressor</keyword>
<dbReference type="FunFam" id="1.20.1160.11:FF:000003">
    <property type="entry name" value="Paired amphipathic helix SIN3-like protein"/>
    <property type="match status" value="1"/>
</dbReference>
<name>C1MKH0_MICPC</name>
<accession>C1MKH0</accession>
<feature type="domain" description="Histone deacetylase interacting" evidence="9">
    <location>
        <begin position="369"/>
        <end position="469"/>
    </location>
</feature>
<dbReference type="InterPro" id="IPR003822">
    <property type="entry name" value="PAH"/>
</dbReference>
<keyword evidence="4" id="KW-0805">Transcription regulation</keyword>
<dbReference type="GO" id="GO:0003714">
    <property type="term" value="F:transcription corepressor activity"/>
    <property type="evidence" value="ECO:0007669"/>
    <property type="project" value="InterPro"/>
</dbReference>
<dbReference type="eggNOG" id="KOG4204">
    <property type="taxonomic scope" value="Eukaryota"/>
</dbReference>
<organism evidence="11">
    <name type="scientific">Micromonas pusilla (strain CCMP1545)</name>
    <name type="common">Picoplanktonic green alga</name>
    <dbReference type="NCBI Taxonomy" id="564608"/>
    <lineage>
        <taxon>Eukaryota</taxon>
        <taxon>Viridiplantae</taxon>
        <taxon>Chlorophyta</taxon>
        <taxon>Mamiellophyceae</taxon>
        <taxon>Mamiellales</taxon>
        <taxon>Mamiellaceae</taxon>
        <taxon>Micromonas</taxon>
    </lineage>
</organism>
<dbReference type="KEGG" id="mpp:MICPUCDRAFT_70276"/>
<reference evidence="10 11" key="1">
    <citation type="journal article" date="2009" name="Science">
        <title>Green evolution and dynamic adaptations revealed by genomes of the marine picoeukaryotes Micromonas.</title>
        <authorList>
            <person name="Worden A.Z."/>
            <person name="Lee J.H."/>
            <person name="Mock T."/>
            <person name="Rouze P."/>
            <person name="Simmons M.P."/>
            <person name="Aerts A.L."/>
            <person name="Allen A.E."/>
            <person name="Cuvelier M.L."/>
            <person name="Derelle E."/>
            <person name="Everett M.V."/>
            <person name="Foulon E."/>
            <person name="Grimwood J."/>
            <person name="Gundlach H."/>
            <person name="Henrissat B."/>
            <person name="Napoli C."/>
            <person name="McDonald S.M."/>
            <person name="Parker M.S."/>
            <person name="Rombauts S."/>
            <person name="Salamov A."/>
            <person name="Von Dassow P."/>
            <person name="Badger J.H."/>
            <person name="Coutinho P.M."/>
            <person name="Demir E."/>
            <person name="Dubchak I."/>
            <person name="Gentemann C."/>
            <person name="Eikrem W."/>
            <person name="Gready J.E."/>
            <person name="John U."/>
            <person name="Lanier W."/>
            <person name="Lindquist E.A."/>
            <person name="Lucas S."/>
            <person name="Mayer K.F."/>
            <person name="Moreau H."/>
            <person name="Not F."/>
            <person name="Otillar R."/>
            <person name="Panaud O."/>
            <person name="Pangilinan J."/>
            <person name="Paulsen I."/>
            <person name="Piegu B."/>
            <person name="Poliakov A."/>
            <person name="Robbens S."/>
            <person name="Schmutz J."/>
            <person name="Toulza E."/>
            <person name="Wyss T."/>
            <person name="Zelensky A."/>
            <person name="Zhou K."/>
            <person name="Armbrust E.V."/>
            <person name="Bhattacharya D."/>
            <person name="Goodenough U.W."/>
            <person name="Van de Peer Y."/>
            <person name="Grigoriev I.V."/>
        </authorList>
    </citation>
    <scope>NUCLEOTIDE SEQUENCE [LARGE SCALE GENOMIC DNA]</scope>
    <source>
        <strain evidence="10 11">CCMP1545</strain>
    </source>
</reference>
<evidence type="ECO:0000256" key="1">
    <source>
        <dbReference type="ARBA" id="ARBA00004123"/>
    </source>
</evidence>
<dbReference type="AlphaFoldDB" id="C1MKH0"/>
<dbReference type="Proteomes" id="UP000001876">
    <property type="component" value="Unassembled WGS sequence"/>
</dbReference>
<feature type="compositionally biased region" description="Basic and acidic residues" evidence="8">
    <location>
        <begin position="1193"/>
        <end position="1209"/>
    </location>
</feature>
<dbReference type="InterPro" id="IPR013194">
    <property type="entry name" value="HDAC_interact_dom"/>
</dbReference>
<dbReference type="GO" id="GO:0000122">
    <property type="term" value="P:negative regulation of transcription by RNA polymerase II"/>
    <property type="evidence" value="ECO:0007669"/>
    <property type="project" value="TreeGrafter"/>
</dbReference>
<evidence type="ECO:0000256" key="4">
    <source>
        <dbReference type="ARBA" id="ARBA00023015"/>
    </source>
</evidence>
<keyword evidence="11" id="KW-1185">Reference proteome</keyword>
<dbReference type="PANTHER" id="PTHR12346:SF0">
    <property type="entry name" value="SIN3A, ISOFORM G"/>
    <property type="match status" value="1"/>
</dbReference>
<dbReference type="PROSITE" id="PS51477">
    <property type="entry name" value="PAH"/>
    <property type="match status" value="3"/>
</dbReference>
<evidence type="ECO:0000313" key="10">
    <source>
        <dbReference type="EMBL" id="EEH59372.1"/>
    </source>
</evidence>
<dbReference type="SMART" id="SM00761">
    <property type="entry name" value="HDAC_interact"/>
    <property type="match status" value="1"/>
</dbReference>
<dbReference type="Pfam" id="PF02671">
    <property type="entry name" value="PAH"/>
    <property type="match status" value="3"/>
</dbReference>
<dbReference type="Pfam" id="PF08295">
    <property type="entry name" value="Sin3_corepress"/>
    <property type="match status" value="1"/>
</dbReference>
<dbReference type="Pfam" id="PF16879">
    <property type="entry name" value="Sin3a_C"/>
    <property type="match status" value="1"/>
</dbReference>
<feature type="region of interest" description="Disordered" evidence="8">
    <location>
        <begin position="1169"/>
        <end position="1209"/>
    </location>
</feature>
<evidence type="ECO:0000256" key="6">
    <source>
        <dbReference type="ARBA" id="ARBA00023242"/>
    </source>
</evidence>